<feature type="transmembrane region" description="Helical" evidence="7">
    <location>
        <begin position="293"/>
        <end position="313"/>
    </location>
</feature>
<feature type="transmembrane region" description="Helical" evidence="7">
    <location>
        <begin position="363"/>
        <end position="384"/>
    </location>
</feature>
<keyword evidence="5 7" id="KW-1133">Transmembrane helix</keyword>
<evidence type="ECO:0000313" key="8">
    <source>
        <dbReference type="EMBL" id="QMV40993.1"/>
    </source>
</evidence>
<feature type="transmembrane region" description="Helical" evidence="7">
    <location>
        <begin position="141"/>
        <end position="163"/>
    </location>
</feature>
<feature type="transmembrane region" description="Helical" evidence="7">
    <location>
        <begin position="21"/>
        <end position="40"/>
    </location>
</feature>
<dbReference type="EMBL" id="CP041969">
    <property type="protein sequence ID" value="QMV40993.1"/>
    <property type="molecule type" value="Genomic_DNA"/>
</dbReference>
<feature type="transmembrane region" description="Helical" evidence="7">
    <location>
        <begin position="175"/>
        <end position="198"/>
    </location>
</feature>
<dbReference type="GO" id="GO:0042910">
    <property type="term" value="F:xenobiotic transmembrane transporter activity"/>
    <property type="evidence" value="ECO:0007669"/>
    <property type="project" value="InterPro"/>
</dbReference>
<dbReference type="AlphaFoldDB" id="A0A7G5BVK9"/>
<accession>A0A7G5BVK9</accession>
<protein>
    <submittedName>
        <fullName evidence="8">MATE family efflux transporter</fullName>
    </submittedName>
</protein>
<feature type="transmembrane region" description="Helical" evidence="7">
    <location>
        <begin position="248"/>
        <end position="273"/>
    </location>
</feature>
<keyword evidence="3" id="KW-1003">Cell membrane</keyword>
<dbReference type="Proteomes" id="UP000515679">
    <property type="component" value="Chromosome"/>
</dbReference>
<dbReference type="KEGG" id="cchl:FPL14_07060"/>
<sequence>MTRWGESVSLRSQSMEQENKLSLWHLSWPIGIELLLQFLMGAVDTVMVSRIGDEAVSAVGVSNQVIQSALTVFALINAGISVVVARKWGGGLREDARKTAVLGIQANLLMGIVGSLLFFFGTSTVLRYMNTPEDVVGYASPYLTFVGSMTVIVLLHFVINAVVRSTGNTQGPMYITIGMNVLHLLLNYVLIFGAWGFPEMGIQGAALSSMISRFAALLLSAWLLWRTFLPFWRLREWFKLEIPLLKEVLQVGLPVTFTAVSWGYSQIIVLALISRMGTTTLASYTYIQTIQQFTWMIAAAIGGGLQIRVGQFFGAGRLKEVDRSLGQAIRPGILLSLAVSALIFLLGTPIMRLFTSDPSIIDLSLPILAMCIVWQPLRVVGFCASNSLNIIGEAKYVAIITVIGMWTLVSGGTYVFGISAGFGLVGVMCALILDESFRSALFLLRWKRRSVQWNKSA</sequence>
<organism evidence="8 9">
    <name type="scientific">Cohnella cholangitidis</name>
    <dbReference type="NCBI Taxonomy" id="2598458"/>
    <lineage>
        <taxon>Bacteria</taxon>
        <taxon>Bacillati</taxon>
        <taxon>Bacillota</taxon>
        <taxon>Bacilli</taxon>
        <taxon>Bacillales</taxon>
        <taxon>Paenibacillaceae</taxon>
        <taxon>Cohnella</taxon>
    </lineage>
</organism>
<feature type="transmembrane region" description="Helical" evidence="7">
    <location>
        <begin position="65"/>
        <end position="85"/>
    </location>
</feature>
<keyword evidence="6 7" id="KW-0472">Membrane</keyword>
<proteinExistence type="predicted"/>
<evidence type="ECO:0000256" key="7">
    <source>
        <dbReference type="SAM" id="Phobius"/>
    </source>
</evidence>
<dbReference type="InterPro" id="IPR002528">
    <property type="entry name" value="MATE_fam"/>
</dbReference>
<feature type="transmembrane region" description="Helical" evidence="7">
    <location>
        <begin position="106"/>
        <end position="129"/>
    </location>
</feature>
<dbReference type="InterPro" id="IPR047135">
    <property type="entry name" value="YsiQ"/>
</dbReference>
<evidence type="ECO:0000256" key="6">
    <source>
        <dbReference type="ARBA" id="ARBA00023136"/>
    </source>
</evidence>
<evidence type="ECO:0000256" key="5">
    <source>
        <dbReference type="ARBA" id="ARBA00022989"/>
    </source>
</evidence>
<evidence type="ECO:0000313" key="9">
    <source>
        <dbReference type="Proteomes" id="UP000515679"/>
    </source>
</evidence>
<dbReference type="PANTHER" id="PTHR42925">
    <property type="entry name" value="MULTIDRUG AND TOXIN EFFLUX PROTEIN MATE FAMILY"/>
    <property type="match status" value="1"/>
</dbReference>
<feature type="transmembrane region" description="Helical" evidence="7">
    <location>
        <begin position="333"/>
        <end position="351"/>
    </location>
</feature>
<name>A0A7G5BVK9_9BACL</name>
<dbReference type="CDD" id="cd13134">
    <property type="entry name" value="MATE_like_8"/>
    <property type="match status" value="1"/>
</dbReference>
<evidence type="ECO:0000256" key="4">
    <source>
        <dbReference type="ARBA" id="ARBA00022692"/>
    </source>
</evidence>
<reference evidence="8 9" key="1">
    <citation type="submission" date="2019-07" db="EMBL/GenBank/DDBJ databases">
        <authorList>
            <person name="Kim J.K."/>
            <person name="Cheong H.-M."/>
            <person name="Choi Y."/>
            <person name="Hwang K.J."/>
            <person name="Lee S."/>
            <person name="Choi C."/>
        </authorList>
    </citation>
    <scope>NUCLEOTIDE SEQUENCE [LARGE SCALE GENOMIC DNA]</scope>
    <source>
        <strain evidence="8 9">KS 22</strain>
    </source>
</reference>
<dbReference type="PIRSF" id="PIRSF006603">
    <property type="entry name" value="DinF"/>
    <property type="match status" value="1"/>
</dbReference>
<dbReference type="NCBIfam" id="TIGR00797">
    <property type="entry name" value="matE"/>
    <property type="match status" value="1"/>
</dbReference>
<dbReference type="InterPro" id="IPR048279">
    <property type="entry name" value="MdtK-like"/>
</dbReference>
<comment type="subcellular location">
    <subcellularLocation>
        <location evidence="1">Cell membrane</location>
        <topology evidence="1">Multi-pass membrane protein</topology>
    </subcellularLocation>
</comment>
<evidence type="ECO:0000256" key="3">
    <source>
        <dbReference type="ARBA" id="ARBA00022475"/>
    </source>
</evidence>
<feature type="transmembrane region" description="Helical" evidence="7">
    <location>
        <begin position="422"/>
        <end position="444"/>
    </location>
</feature>
<gene>
    <name evidence="8" type="ORF">FPL14_07060</name>
</gene>
<dbReference type="GO" id="GO:0005886">
    <property type="term" value="C:plasma membrane"/>
    <property type="evidence" value="ECO:0007669"/>
    <property type="project" value="UniProtKB-SubCell"/>
</dbReference>
<feature type="transmembrane region" description="Helical" evidence="7">
    <location>
        <begin position="396"/>
        <end position="416"/>
    </location>
</feature>
<keyword evidence="2" id="KW-0813">Transport</keyword>
<evidence type="ECO:0000256" key="1">
    <source>
        <dbReference type="ARBA" id="ARBA00004651"/>
    </source>
</evidence>
<evidence type="ECO:0000256" key="2">
    <source>
        <dbReference type="ARBA" id="ARBA00022448"/>
    </source>
</evidence>
<dbReference type="Pfam" id="PF01554">
    <property type="entry name" value="MatE"/>
    <property type="match status" value="2"/>
</dbReference>
<feature type="transmembrane region" description="Helical" evidence="7">
    <location>
        <begin position="210"/>
        <end position="228"/>
    </location>
</feature>
<keyword evidence="4 7" id="KW-0812">Transmembrane</keyword>
<dbReference type="PANTHER" id="PTHR42925:SF2">
    <property type="entry name" value="NA+ DRIVEN MULTIDRUG EFFLUX PUMP"/>
    <property type="match status" value="1"/>
</dbReference>
<keyword evidence="9" id="KW-1185">Reference proteome</keyword>
<dbReference type="GO" id="GO:0015297">
    <property type="term" value="F:antiporter activity"/>
    <property type="evidence" value="ECO:0007669"/>
    <property type="project" value="InterPro"/>
</dbReference>